<evidence type="ECO:0000256" key="3">
    <source>
        <dbReference type="ARBA" id="ARBA00022840"/>
    </source>
</evidence>
<dbReference type="InterPro" id="IPR003959">
    <property type="entry name" value="ATPase_AAA_core"/>
</dbReference>
<reference evidence="5" key="1">
    <citation type="submission" date="2021-04" db="EMBL/GenBank/DDBJ databases">
        <authorList>
            <person name="Rodrigo-Torres L."/>
            <person name="Arahal R. D."/>
            <person name="Lucena T."/>
        </authorList>
    </citation>
    <scope>NUCLEOTIDE SEQUENCE</scope>
    <source>
        <strain evidence="5">AS29M-1</strain>
    </source>
</reference>
<evidence type="ECO:0000259" key="4">
    <source>
        <dbReference type="SMART" id="SM00382"/>
    </source>
</evidence>
<dbReference type="GO" id="GO:0008237">
    <property type="term" value="F:metallopeptidase activity"/>
    <property type="evidence" value="ECO:0007669"/>
    <property type="project" value="UniProtKB-KW"/>
</dbReference>
<dbReference type="GO" id="GO:0016887">
    <property type="term" value="F:ATP hydrolysis activity"/>
    <property type="evidence" value="ECO:0007669"/>
    <property type="project" value="InterPro"/>
</dbReference>
<evidence type="ECO:0000313" key="5">
    <source>
        <dbReference type="EMBL" id="CAG5076416.1"/>
    </source>
</evidence>
<name>A0A916JI42_9FLAO</name>
<dbReference type="AlphaFoldDB" id="A0A916JI42"/>
<dbReference type="KEGG" id="ptan:CRYO30217_00102"/>
<dbReference type="PANTHER" id="PTHR43392:SF2">
    <property type="entry name" value="AAA-TYPE ATPASE FAMILY PROTEIN _ ANKYRIN REPEAT FAMILY PROTEIN"/>
    <property type="match status" value="1"/>
</dbReference>
<keyword evidence="6" id="KW-1185">Reference proteome</keyword>
<comment type="similarity">
    <text evidence="1">Belongs to the CbxX/CfxQ family.</text>
</comment>
<dbReference type="Pfam" id="PF00004">
    <property type="entry name" value="AAA"/>
    <property type="match status" value="2"/>
</dbReference>
<keyword evidence="5" id="KW-0378">Hydrolase</keyword>
<dbReference type="InterPro" id="IPR050773">
    <property type="entry name" value="CbxX/CfxQ_RuBisCO_ESX"/>
</dbReference>
<evidence type="ECO:0000256" key="1">
    <source>
        <dbReference type="ARBA" id="ARBA00010378"/>
    </source>
</evidence>
<dbReference type="PANTHER" id="PTHR43392">
    <property type="entry name" value="AAA-TYPE ATPASE FAMILY PROTEIN / ANKYRIN REPEAT FAMILY PROTEIN"/>
    <property type="match status" value="1"/>
</dbReference>
<gene>
    <name evidence="5" type="primary">ftsH_1</name>
    <name evidence="5" type="ORF">CRYO30217_00102</name>
</gene>
<dbReference type="InterPro" id="IPR003593">
    <property type="entry name" value="AAA+_ATPase"/>
</dbReference>
<protein>
    <submittedName>
        <fullName evidence="5">ATP-dependent zinc metalloprotease FtsH</fullName>
        <ecNumber evidence="5">3.4.24.-</ecNumber>
    </submittedName>
</protein>
<dbReference type="InterPro" id="IPR027417">
    <property type="entry name" value="P-loop_NTPase"/>
</dbReference>
<organism evidence="5 6">
    <name type="scientific">Parvicella tangerina</name>
    <dbReference type="NCBI Taxonomy" id="2829795"/>
    <lineage>
        <taxon>Bacteria</taxon>
        <taxon>Pseudomonadati</taxon>
        <taxon>Bacteroidota</taxon>
        <taxon>Flavobacteriia</taxon>
        <taxon>Flavobacteriales</taxon>
        <taxon>Parvicellaceae</taxon>
        <taxon>Parvicella</taxon>
    </lineage>
</organism>
<sequence>MATQAKHRFKVKSLKMYYSLESLYGGARKFRSVFVDEEVDYLRAELALYNILFDEEDWEAKVEYKCFKKGSSKEMFKIEHDLKATKDQNVVTVRRGWGNEEKTFWKYGTYEWKAYIDGEEVATTTFHIAKEGLVTKDNNPYFDITAVKLYQSSKTVPKLGERTYLTQFKDEDAHYVHAEISLLNKLSYNWMCEIEFNFYTENNQHKGYIAEVKEFKGNSLVMSPGWGSISENAWLPGNYTCELIFMGQLIAIIPFSIGKEAIEGTPKILGPDQQQYEFGASGEIEEEKLEELLDDLNKLVGLTSIKEQVNEYIDYLKFEKIREEKGLKFNKEIKLHSVFTGNPGTGKTTVAKKMGKIFKSMGLLSAGHVHEVDRSDLVGEYIGQTAPKVKDAIEKARGGVLFIDEAYSLAREGESSKDYGKEVIEILLKEMSDGPGNLAVFVAGYPKEMNVFINSNPGLKSRFSNYYHFPDYLPEELMEIAKISMEDKGLFIEDDAFDYFEQKVIRAYRDRDEAFGNARYVLSLVDGAKMNMALRLVKKQNTENMNEEELSTITIEDVQEMFVTGNAKRLHLTVDEPRLKDAMHELESLVGMENIKQEVRDIVKLVRYYNDIGKDVMHKFVMHTVFEGNPGTGKTTVARIFAKIFNALGILEKGHLVECDRSSLVAEYSGQTAPKTLAKVEEAIGGVLFIDEAYALVDGPNDSMGRESISTILKQMEDRNTEFILIAAGYPKNMEEFLKANPGLKSRFNERLTFHDYTADELFKIAEFMFRNEELAMDDHAGNIIRDRLEIMYNNRDEYFGNAREARKLVQEVTQLHHLRMADLPKDQRTVKMITTVTPADLEGLKPLEDQNNGGLGFMAGKSV</sequence>
<dbReference type="CDD" id="cd00009">
    <property type="entry name" value="AAA"/>
    <property type="match status" value="1"/>
</dbReference>
<dbReference type="GO" id="GO:0005524">
    <property type="term" value="F:ATP binding"/>
    <property type="evidence" value="ECO:0007669"/>
    <property type="project" value="UniProtKB-KW"/>
</dbReference>
<dbReference type="FunFam" id="3.40.50.300:FF:000216">
    <property type="entry name" value="Type VII secretion ATPase EccA"/>
    <property type="match status" value="2"/>
</dbReference>
<feature type="domain" description="AAA+ ATPase" evidence="4">
    <location>
        <begin position="620"/>
        <end position="758"/>
    </location>
</feature>
<dbReference type="RefSeq" id="WP_258540347.1">
    <property type="nucleotide sequence ID" value="NZ_OU015584.1"/>
</dbReference>
<keyword evidence="3" id="KW-0067">ATP-binding</keyword>
<dbReference type="EC" id="3.4.24.-" evidence="5"/>
<keyword evidence="5" id="KW-0645">Protease</keyword>
<dbReference type="InterPro" id="IPR000641">
    <property type="entry name" value="CbxX/CfxQ"/>
</dbReference>
<accession>A0A916JI42</accession>
<evidence type="ECO:0000256" key="2">
    <source>
        <dbReference type="ARBA" id="ARBA00022741"/>
    </source>
</evidence>
<keyword evidence="5" id="KW-0482">Metalloprotease</keyword>
<dbReference type="Proteomes" id="UP000683507">
    <property type="component" value="Chromosome"/>
</dbReference>
<feature type="domain" description="AAA+ ATPase" evidence="4">
    <location>
        <begin position="333"/>
        <end position="471"/>
    </location>
</feature>
<proteinExistence type="inferred from homology"/>
<dbReference type="EMBL" id="OU015584">
    <property type="protein sequence ID" value="CAG5076416.1"/>
    <property type="molecule type" value="Genomic_DNA"/>
</dbReference>
<dbReference type="SMART" id="SM00382">
    <property type="entry name" value="AAA"/>
    <property type="match status" value="2"/>
</dbReference>
<dbReference type="Gene3D" id="1.10.8.60">
    <property type="match status" value="2"/>
</dbReference>
<dbReference type="Pfam" id="PF17866">
    <property type="entry name" value="AAA_lid_6"/>
    <property type="match status" value="2"/>
</dbReference>
<dbReference type="SUPFAM" id="SSF52540">
    <property type="entry name" value="P-loop containing nucleoside triphosphate hydrolases"/>
    <property type="match status" value="2"/>
</dbReference>
<dbReference type="InterPro" id="IPR041627">
    <property type="entry name" value="AAA_lid_6"/>
</dbReference>
<dbReference type="PRINTS" id="PR00819">
    <property type="entry name" value="CBXCFQXSUPER"/>
</dbReference>
<evidence type="ECO:0000313" key="6">
    <source>
        <dbReference type="Proteomes" id="UP000683507"/>
    </source>
</evidence>
<keyword evidence="2" id="KW-0547">Nucleotide-binding</keyword>
<dbReference type="Gene3D" id="3.40.50.300">
    <property type="entry name" value="P-loop containing nucleotide triphosphate hydrolases"/>
    <property type="match status" value="2"/>
</dbReference>